<dbReference type="InterPro" id="IPR028214">
    <property type="entry name" value="TSKS"/>
</dbReference>
<name>A0AAV7PU30_PLEWA</name>
<evidence type="ECO:0000313" key="1">
    <source>
        <dbReference type="EMBL" id="KAJ1131811.1"/>
    </source>
</evidence>
<gene>
    <name evidence="1" type="ORF">NDU88_010143</name>
</gene>
<dbReference type="EMBL" id="JANPWB010000011">
    <property type="protein sequence ID" value="KAJ1131811.1"/>
    <property type="molecule type" value="Genomic_DNA"/>
</dbReference>
<sequence length="130" mass="14690">MLEHAMAPMLEELKNLSQPSTCVSCQRLQKRNSALEGLMMEKHVRAMVISSDLRLLQDDTVRLQNLLYRQQLKNEGKPILDDIHQKILSLQAQLSSLSVNGFMTTPQKQISCPDIKCLVNRAMAENKSGL</sequence>
<dbReference type="PANTHER" id="PTHR14351">
    <property type="entry name" value="TESTIS-SPECIFIC SERINE KINASE SUBSTRATE"/>
    <property type="match status" value="1"/>
</dbReference>
<keyword evidence="2" id="KW-1185">Reference proteome</keyword>
<reference evidence="1" key="1">
    <citation type="journal article" date="2022" name="bioRxiv">
        <title>Sequencing and chromosome-scale assembly of the giantPleurodeles waltlgenome.</title>
        <authorList>
            <person name="Brown T."/>
            <person name="Elewa A."/>
            <person name="Iarovenko S."/>
            <person name="Subramanian E."/>
            <person name="Araus A.J."/>
            <person name="Petzold A."/>
            <person name="Susuki M."/>
            <person name="Suzuki K.-i.T."/>
            <person name="Hayashi T."/>
            <person name="Toyoda A."/>
            <person name="Oliveira C."/>
            <person name="Osipova E."/>
            <person name="Leigh N.D."/>
            <person name="Simon A."/>
            <person name="Yun M.H."/>
        </authorList>
    </citation>
    <scope>NUCLEOTIDE SEQUENCE</scope>
    <source>
        <strain evidence="1">20211129_DDA</strain>
        <tissue evidence="1">Liver</tissue>
    </source>
</reference>
<dbReference type="GO" id="GO:0005814">
    <property type="term" value="C:centriole"/>
    <property type="evidence" value="ECO:0007669"/>
    <property type="project" value="TreeGrafter"/>
</dbReference>
<dbReference type="Pfam" id="PF15358">
    <property type="entry name" value="TSKS"/>
    <property type="match status" value="1"/>
</dbReference>
<comment type="caution">
    <text evidence="1">The sequence shown here is derived from an EMBL/GenBank/DDBJ whole genome shotgun (WGS) entry which is preliminary data.</text>
</comment>
<dbReference type="AlphaFoldDB" id="A0AAV7PU30"/>
<dbReference type="GO" id="GO:0019901">
    <property type="term" value="F:protein kinase binding"/>
    <property type="evidence" value="ECO:0007669"/>
    <property type="project" value="TreeGrafter"/>
</dbReference>
<proteinExistence type="predicted"/>
<organism evidence="1 2">
    <name type="scientific">Pleurodeles waltl</name>
    <name type="common">Iberian ribbed newt</name>
    <dbReference type="NCBI Taxonomy" id="8319"/>
    <lineage>
        <taxon>Eukaryota</taxon>
        <taxon>Metazoa</taxon>
        <taxon>Chordata</taxon>
        <taxon>Craniata</taxon>
        <taxon>Vertebrata</taxon>
        <taxon>Euteleostomi</taxon>
        <taxon>Amphibia</taxon>
        <taxon>Batrachia</taxon>
        <taxon>Caudata</taxon>
        <taxon>Salamandroidea</taxon>
        <taxon>Salamandridae</taxon>
        <taxon>Pleurodelinae</taxon>
        <taxon>Pleurodeles</taxon>
    </lineage>
</organism>
<dbReference type="PANTHER" id="PTHR14351:SF1">
    <property type="entry name" value="TESTIS-SPECIFIC SERINE KINASE SUBSTRATE"/>
    <property type="match status" value="1"/>
</dbReference>
<dbReference type="Proteomes" id="UP001066276">
    <property type="component" value="Chromosome 7"/>
</dbReference>
<protein>
    <submittedName>
        <fullName evidence="1">Uncharacterized protein</fullName>
    </submittedName>
</protein>
<accession>A0AAV7PU30</accession>
<evidence type="ECO:0000313" key="2">
    <source>
        <dbReference type="Proteomes" id="UP001066276"/>
    </source>
</evidence>